<evidence type="ECO:0000313" key="2">
    <source>
        <dbReference type="Proteomes" id="UP000198217"/>
    </source>
</evidence>
<protein>
    <recommendedName>
        <fullName evidence="3">Mce-associated membrane protein</fullName>
    </recommendedName>
</protein>
<sequence length="163" mass="18335">MLLALAVILCGGVVAIPASWAVRKQVEAERGESSPEAAVAVWRLQLSAGEQLGLSRVLAKPRHDELLAQWRDYRAEMTRTGRPPSKIEAVGRSVVEHQGDDRATVVEQIRAVWWQETTILDGTAHPWRWEVRKDRGGWRVWSADLPAWCGVHVRAELCQKERG</sequence>
<gene>
    <name evidence="1" type="ORF">GA0070609_5189</name>
</gene>
<dbReference type="RefSeq" id="WP_088996146.1">
    <property type="nucleotide sequence ID" value="NZ_LT607750.1"/>
</dbReference>
<evidence type="ECO:0000313" key="1">
    <source>
        <dbReference type="EMBL" id="SCG75949.1"/>
    </source>
</evidence>
<accession>A0A1C5K098</accession>
<dbReference type="AlphaFoldDB" id="A0A1C5K098"/>
<dbReference type="Proteomes" id="UP000198217">
    <property type="component" value="Chromosome I"/>
</dbReference>
<evidence type="ECO:0008006" key="3">
    <source>
        <dbReference type="Google" id="ProtNLM"/>
    </source>
</evidence>
<name>A0A1C5K098_9ACTN</name>
<organism evidence="1 2">
    <name type="scientific">Micromonospora echinaurantiaca</name>
    <dbReference type="NCBI Taxonomy" id="47857"/>
    <lineage>
        <taxon>Bacteria</taxon>
        <taxon>Bacillati</taxon>
        <taxon>Actinomycetota</taxon>
        <taxon>Actinomycetes</taxon>
        <taxon>Micromonosporales</taxon>
        <taxon>Micromonosporaceae</taxon>
        <taxon>Micromonospora</taxon>
    </lineage>
</organism>
<dbReference type="EMBL" id="LT607750">
    <property type="protein sequence ID" value="SCG75949.1"/>
    <property type="molecule type" value="Genomic_DNA"/>
</dbReference>
<keyword evidence="2" id="KW-1185">Reference proteome</keyword>
<proteinExistence type="predicted"/>
<reference evidence="1 2" key="1">
    <citation type="submission" date="2016-06" db="EMBL/GenBank/DDBJ databases">
        <authorList>
            <person name="Kjaerup R.B."/>
            <person name="Dalgaard T.S."/>
            <person name="Juul-Madsen H.R."/>
        </authorList>
    </citation>
    <scope>NUCLEOTIDE SEQUENCE [LARGE SCALE GENOMIC DNA]</scope>
    <source>
        <strain evidence="1 2">DSM 43904</strain>
    </source>
</reference>